<dbReference type="EMBL" id="QRCT01000049">
    <property type="protein sequence ID" value="RDU22373.1"/>
    <property type="molecule type" value="Genomic_DNA"/>
</dbReference>
<dbReference type="InterPro" id="IPR024787">
    <property type="entry name" value="EcsC"/>
</dbReference>
<reference evidence="1 2" key="1">
    <citation type="submission" date="2018-07" db="EMBL/GenBank/DDBJ databases">
        <title>Anaerosacharophilus polymeroproducens gen. nov. sp. nov., an anaerobic bacterium isolated from salt field.</title>
        <authorList>
            <person name="Kim W."/>
            <person name="Yang S.-H."/>
            <person name="Oh J."/>
            <person name="Lee J.-H."/>
            <person name="Kwon K.K."/>
        </authorList>
    </citation>
    <scope>NUCLEOTIDE SEQUENCE [LARGE SCALE GENOMIC DNA]</scope>
    <source>
        <strain evidence="1 2">MCWD5</strain>
    </source>
</reference>
<evidence type="ECO:0000313" key="1">
    <source>
        <dbReference type="EMBL" id="RDU22373.1"/>
    </source>
</evidence>
<name>A0A371AS27_9FIRM</name>
<dbReference type="Proteomes" id="UP000255036">
    <property type="component" value="Unassembled WGS sequence"/>
</dbReference>
<proteinExistence type="predicted"/>
<dbReference type="OrthoDB" id="1852051at2"/>
<dbReference type="RefSeq" id="WP_115482783.1">
    <property type="nucleotide sequence ID" value="NZ_QRCT01000049.1"/>
</dbReference>
<protein>
    <submittedName>
        <fullName evidence="1">EcsC family protein</fullName>
    </submittedName>
</protein>
<dbReference type="PANTHER" id="PTHR41260:SF1">
    <property type="entry name" value="PROTEIN ECSC"/>
    <property type="match status" value="1"/>
</dbReference>
<gene>
    <name evidence="1" type="ORF">DWV06_13835</name>
</gene>
<dbReference type="PANTHER" id="PTHR41260">
    <property type="entry name" value="PROTEIN ECSC"/>
    <property type="match status" value="1"/>
</dbReference>
<keyword evidence="2" id="KW-1185">Reference proteome</keyword>
<evidence type="ECO:0000313" key="2">
    <source>
        <dbReference type="Proteomes" id="UP000255036"/>
    </source>
</evidence>
<comment type="caution">
    <text evidence="1">The sequence shown here is derived from an EMBL/GenBank/DDBJ whole genome shotgun (WGS) entry which is preliminary data.</text>
</comment>
<organism evidence="1 2">
    <name type="scientific">Anaerosacchariphilus polymeriproducens</name>
    <dbReference type="NCBI Taxonomy" id="1812858"/>
    <lineage>
        <taxon>Bacteria</taxon>
        <taxon>Bacillati</taxon>
        <taxon>Bacillota</taxon>
        <taxon>Clostridia</taxon>
        <taxon>Lachnospirales</taxon>
        <taxon>Lachnospiraceae</taxon>
        <taxon>Anaerosacchariphilus</taxon>
    </lineage>
</organism>
<sequence length="265" mass="30629">MKKRKKQAIWEREWELLEKKENLLLIKYQKEKASVINKKLEAIVPYKLQEKLDLAFYKAFQLVFEKGTKIIEMTYSKEKQENDYKIRAYSANIRKNKKSVKAFSKQAGIVNLRNLMFSGIEGIGLGALGVGIPDIPLFAGLIIKSMNEIALSYGFPYDTDKERIFILKLVETALYRGEEFKNADANIIQLIEGSRSIENDLSEQIRFTANALSKEMLYMKFLQGIPIAGIVGGLTDAVYLKRITDYAELKYRRRFFQEKIRVSKV</sequence>
<accession>A0A371AS27</accession>
<dbReference type="Pfam" id="PF12787">
    <property type="entry name" value="EcsC"/>
    <property type="match status" value="1"/>
</dbReference>
<dbReference type="AlphaFoldDB" id="A0A371AS27"/>